<feature type="compositionally biased region" description="Polar residues" evidence="1">
    <location>
        <begin position="1471"/>
        <end position="1485"/>
    </location>
</feature>
<proteinExistence type="predicted"/>
<feature type="compositionally biased region" description="Polar residues" evidence="1">
    <location>
        <begin position="1508"/>
        <end position="1517"/>
    </location>
</feature>
<feature type="region of interest" description="Disordered" evidence="1">
    <location>
        <begin position="1471"/>
        <end position="1517"/>
    </location>
</feature>
<dbReference type="Proteomes" id="UP001174136">
    <property type="component" value="Unassembled WGS sequence"/>
</dbReference>
<sequence length="1517" mass="171256">MSASVEEIAFQEVHIEKNISHRQSPKEKDMSGMLSLLSDDLDQQIKETPVIERQPEEDVILEAFEQVILPQRDRGRDILKISCENKDATDEKTGLVDSVDLEDRTTSATEITQIVESGDLKEINEKMVDDHVEEVLMSASVEEIAFQEVHIEKNISHRQSPKEKDMSGMLSLLSDDLDQQINETPVIERQPEEDVILETFEQVILPQRDRGRDILKVSCENKDATDERTGLVDSVDLEDRTTSATEITQIVESGDLKEINEKMVDDHVEEVLMSASVEEVTFQEVRIEKNISRRQTPKEKDMSGMLSLLSDDLDQQINETPVIERQPEEDVILETFEQVILPQRDRGRDILKVSCENKDATDEKTGLVDSVYLDDITTSVTEITQIVDSGDLEESHEKMVDDHVEEVLMSASVEEIAFQEVRIEKNISHRQTPKEKDMSGMLSLLSDDLDQQINETPVIERQPEEDVILETFEQVILPQRDRGRDILKVSCENKDATDEKTGLVDSVYLDDITTSVTEITQIVDSGDLEESHEKMVDDHVEEVLMSASVEEIAFQEVRIEKNIFHQRPPKQKDMSGMLSLLSDDLDQQINVTSVIKRQPEEDVIQETFEQVILPQKNRGRDTVQLSFKDENRTDEKTEVVDSVDLIDKTPSAAVEITQIVESDEKSHGKSIDDEEDKVLSTSVEEIAFQEVHIEKKISHLQSPKKKDMSGILSLLGDDVDQEIKEAPVIHMQPSEDLIQETFEEIILPKEQSKDNHMDIKSSGEDEDTSITNEKIQLEDRVVREEVDAASKEETQFQVDYTDVHPSLYHPVRDNDQCVGERPLEVENDPEHNASTECQMMSEGKNKEDYVETSIKEATESESWTSGPMVQEDTNSDYSSSEVKLETTAITMLHSRDLGEVISGQHSSMTIFDCEEGREDPREMPCRLEMPQRPADLESLHTVDLGDSDRWPLHRDSLESSPVMEDKSSNNSPDSIEPSPSRETPCPDSLEGSPTHQKDTEPISGKTAVYEDYSPQLKACIVYDKSFYEDDNELENKQKTLQLESEAHSLSLKTLNEDGTSSDSKVLEHLDHTNDHSTVEGDDEEDTVTRRQFTPEEEMFKMASKIKTFEEMEQEATIKMCDQFSESSATLETECEEIVDNSRDLQQLSDNIQEEFSEKYTTESTREQNKCISSSLSMQDAEHQSQLSVTEIQLSSSSRGVEQYELLSSREVDEHSAVHDAALSSIGCLSSTCEARIILSNLGEDEEVCTNNIETVAKNTFLENQSEQGYDQRNLVPWSENQGRKSEEVEYDGAAFNAQVEAEENKVLSLAEERKTPDTPGRTPYEDGAPSPFQFQEGKLFEMTRGGAVDMTSRSSEGEEYSFFHIREHPVDEVVSEGAGEDYYTSSQETPDSQSANDNVPIPQRRTSIKTMEEMPESKHPPLETINNASTDVELGFPPARESVTKVQSEDVNPKTFSLDYLDSTIADLQSATSTVTRSVYSVQSPDSSESSAEDEDEDEEQCSVIERPSSTNTKAGV</sequence>
<protein>
    <submittedName>
        <fullName evidence="2">Ankyrin-2</fullName>
    </submittedName>
</protein>
<gene>
    <name evidence="2" type="primary">ANK2_7</name>
    <name evidence="2" type="ORF">N1851_007683</name>
</gene>
<name>A0AA47P8E8_MERPO</name>
<evidence type="ECO:0000313" key="3">
    <source>
        <dbReference type="Proteomes" id="UP001174136"/>
    </source>
</evidence>
<feature type="region of interest" description="Disordered" evidence="1">
    <location>
        <begin position="1381"/>
        <end position="1435"/>
    </location>
</feature>
<reference evidence="2" key="1">
    <citation type="journal article" date="2023" name="Front. Mar. Sci.">
        <title>A new Merluccius polli reference genome to investigate the effects of global change in West African waters.</title>
        <authorList>
            <person name="Mateo J.L."/>
            <person name="Blanco-Fernandez C."/>
            <person name="Garcia-Vazquez E."/>
            <person name="Machado-Schiaffino G."/>
        </authorList>
    </citation>
    <scope>NUCLEOTIDE SEQUENCE</scope>
    <source>
        <strain evidence="2">C29</strain>
        <tissue evidence="2">Fin</tissue>
    </source>
</reference>
<feature type="compositionally biased region" description="Polar residues" evidence="1">
    <location>
        <begin position="860"/>
        <end position="880"/>
    </location>
</feature>
<evidence type="ECO:0000256" key="1">
    <source>
        <dbReference type="SAM" id="MobiDB-lite"/>
    </source>
</evidence>
<accession>A0AA47P8E8</accession>
<dbReference type="EMBL" id="JAOPHQ010001418">
    <property type="protein sequence ID" value="KAK0151203.1"/>
    <property type="molecule type" value="Genomic_DNA"/>
</dbReference>
<comment type="caution">
    <text evidence="2">The sequence shown here is derived from an EMBL/GenBank/DDBJ whole genome shotgun (WGS) entry which is preliminary data.</text>
</comment>
<feature type="region of interest" description="Disordered" evidence="1">
    <location>
        <begin position="1310"/>
        <end position="1331"/>
    </location>
</feature>
<feature type="compositionally biased region" description="Polar residues" evidence="1">
    <location>
        <begin position="1383"/>
        <end position="1397"/>
    </location>
</feature>
<feature type="compositionally biased region" description="Basic and acidic residues" evidence="1">
    <location>
        <begin position="946"/>
        <end position="967"/>
    </location>
</feature>
<organism evidence="2 3">
    <name type="scientific">Merluccius polli</name>
    <name type="common">Benguela hake</name>
    <name type="synonym">Merluccius cadenati</name>
    <dbReference type="NCBI Taxonomy" id="89951"/>
    <lineage>
        <taxon>Eukaryota</taxon>
        <taxon>Metazoa</taxon>
        <taxon>Chordata</taxon>
        <taxon>Craniata</taxon>
        <taxon>Vertebrata</taxon>
        <taxon>Euteleostomi</taxon>
        <taxon>Actinopterygii</taxon>
        <taxon>Neopterygii</taxon>
        <taxon>Teleostei</taxon>
        <taxon>Neoteleostei</taxon>
        <taxon>Acanthomorphata</taxon>
        <taxon>Zeiogadaria</taxon>
        <taxon>Gadariae</taxon>
        <taxon>Gadiformes</taxon>
        <taxon>Gadoidei</taxon>
        <taxon>Merlucciidae</taxon>
        <taxon>Merluccius</taxon>
    </lineage>
</organism>
<feature type="region of interest" description="Disordered" evidence="1">
    <location>
        <begin position="857"/>
        <end position="880"/>
    </location>
</feature>
<keyword evidence="3" id="KW-1185">Reference proteome</keyword>
<feature type="compositionally biased region" description="Basic and acidic residues" evidence="1">
    <location>
        <begin position="1410"/>
        <end position="1421"/>
    </location>
</feature>
<feature type="region of interest" description="Disordered" evidence="1">
    <location>
        <begin position="942"/>
        <end position="1008"/>
    </location>
</feature>
<feature type="compositionally biased region" description="Acidic residues" evidence="1">
    <location>
        <begin position="1491"/>
        <end position="1501"/>
    </location>
</feature>
<evidence type="ECO:0000313" key="2">
    <source>
        <dbReference type="EMBL" id="KAK0151203.1"/>
    </source>
</evidence>